<keyword evidence="1" id="KW-0862">Zinc</keyword>
<dbReference type="GO" id="GO:0061630">
    <property type="term" value="F:ubiquitin protein ligase activity"/>
    <property type="evidence" value="ECO:0007669"/>
    <property type="project" value="UniProtKB-EC"/>
</dbReference>
<dbReference type="GO" id="GO:0006310">
    <property type="term" value="P:DNA recombination"/>
    <property type="evidence" value="ECO:0007669"/>
    <property type="project" value="UniProtKB-KW"/>
</dbReference>
<keyword evidence="1" id="KW-0863">Zinc-finger</keyword>
<dbReference type="AlphaFoldDB" id="A0A7S2VXX7"/>
<keyword evidence="1" id="KW-0234">DNA repair</keyword>
<organism evidence="3">
    <name type="scientific">Eucampia antarctica</name>
    <dbReference type="NCBI Taxonomy" id="49252"/>
    <lineage>
        <taxon>Eukaryota</taxon>
        <taxon>Sar</taxon>
        <taxon>Stramenopiles</taxon>
        <taxon>Ochrophyta</taxon>
        <taxon>Bacillariophyta</taxon>
        <taxon>Mediophyceae</taxon>
        <taxon>Biddulphiophycidae</taxon>
        <taxon>Hemiaulales</taxon>
        <taxon>Hemiaulaceae</taxon>
        <taxon>Eucampia</taxon>
    </lineage>
</organism>
<name>A0A7S2VXX7_9STRA</name>
<dbReference type="EC" id="2.3.2.27" evidence="1"/>
<accession>A0A7S2VXX7</accession>
<reference evidence="3" key="1">
    <citation type="submission" date="2021-01" db="EMBL/GenBank/DDBJ databases">
        <authorList>
            <person name="Corre E."/>
            <person name="Pelletier E."/>
            <person name="Niang G."/>
            <person name="Scheremetjew M."/>
            <person name="Finn R."/>
            <person name="Kale V."/>
            <person name="Holt S."/>
            <person name="Cochrane G."/>
            <person name="Meng A."/>
            <person name="Brown T."/>
            <person name="Cohen L."/>
        </authorList>
    </citation>
    <scope>NUCLEOTIDE SEQUENCE</scope>
    <source>
        <strain evidence="3">CCMP1452</strain>
    </source>
</reference>
<proteinExistence type="inferred from homology"/>
<dbReference type="GO" id="GO:0006281">
    <property type="term" value="P:DNA repair"/>
    <property type="evidence" value="ECO:0007669"/>
    <property type="project" value="UniProtKB-UniRule"/>
</dbReference>
<dbReference type="EMBL" id="HBHI01001125">
    <property type="protein sequence ID" value="CAD9656712.1"/>
    <property type="molecule type" value="Transcribed_RNA"/>
</dbReference>
<feature type="region of interest" description="Disordered" evidence="2">
    <location>
        <begin position="205"/>
        <end position="235"/>
    </location>
</feature>
<keyword evidence="1" id="KW-0539">Nucleus</keyword>
<dbReference type="Gene3D" id="3.90.1150.220">
    <property type="match status" value="1"/>
</dbReference>
<comment type="catalytic activity">
    <reaction evidence="1">
        <text>S-ubiquitinyl-[E2 ubiquitin-conjugating enzyme]-L-cysteine + [acceptor protein]-L-lysine = [E2 ubiquitin-conjugating enzyme]-L-cysteine + N(6)-ubiquitinyl-[acceptor protein]-L-lysine.</text>
        <dbReference type="EC" id="2.3.2.27"/>
    </reaction>
</comment>
<evidence type="ECO:0000256" key="2">
    <source>
        <dbReference type="SAM" id="MobiDB-lite"/>
    </source>
</evidence>
<dbReference type="Pfam" id="PF07574">
    <property type="entry name" value="SMC_Nse1"/>
    <property type="match status" value="1"/>
</dbReference>
<dbReference type="GO" id="GO:0005634">
    <property type="term" value="C:nucleus"/>
    <property type="evidence" value="ECO:0007669"/>
    <property type="project" value="UniProtKB-SubCell"/>
</dbReference>
<dbReference type="GO" id="GO:0008270">
    <property type="term" value="F:zinc ion binding"/>
    <property type="evidence" value="ECO:0007669"/>
    <property type="project" value="UniProtKB-KW"/>
</dbReference>
<keyword evidence="1" id="KW-0233">DNA recombination</keyword>
<comment type="subcellular location">
    <subcellularLocation>
        <location evidence="1">Nucleus</location>
    </subcellularLocation>
</comment>
<comment type="similarity">
    <text evidence="1">Belongs to the NSE1 family.</text>
</comment>
<keyword evidence="1" id="KW-0808">Transferase</keyword>
<keyword evidence="1" id="KW-0479">Metal-binding</keyword>
<gene>
    <name evidence="3" type="ORF">EANT1437_LOCUS511</name>
</gene>
<evidence type="ECO:0000256" key="1">
    <source>
        <dbReference type="RuleBase" id="RU368018"/>
    </source>
</evidence>
<sequence length="270" mass="30046">MGRSVKPLKDPQKQFLQRFLALHVITNDEAQSLWDEISQGTDDRRMLGRDLNHTLGVINRSLSDGFGLEVRTATLALDLGDSPSEEKLPSSGKRPTYTRYHAIVNRDEDDIAKRNANPAMSKGGGVHEMALFRLILERLVESSLTSSEGDNSASAARGIGCQASMSRMDMLNLRTDLTGHHSNKLGISQTEKSLSLLESEGWLAPARGLDNDDDSSTEERPRKKNKGNRNRYNEANYLQIGPRTYMELPEMLVSLGLDKDLLPQFILHGN</sequence>
<dbReference type="GO" id="GO:0030915">
    <property type="term" value="C:Smc5-Smc6 complex"/>
    <property type="evidence" value="ECO:0007669"/>
    <property type="project" value="UniProtKB-UniRule"/>
</dbReference>
<evidence type="ECO:0000313" key="3">
    <source>
        <dbReference type="EMBL" id="CAD9656712.1"/>
    </source>
</evidence>
<dbReference type="InterPro" id="IPR011513">
    <property type="entry name" value="Nse1"/>
</dbReference>
<keyword evidence="1" id="KW-0833">Ubl conjugation pathway</keyword>
<protein>
    <recommendedName>
        <fullName evidence="1">Non-structural maintenance of chromosomes element 1 homolog</fullName>
        <ecNumber evidence="1">2.3.2.27</ecNumber>
    </recommendedName>
</protein>
<keyword evidence="1" id="KW-0227">DNA damage</keyword>
<comment type="subunit">
    <text evidence="1">Component of the Smc5-Smc6 complex.</text>
</comment>